<evidence type="ECO:0000256" key="3">
    <source>
        <dbReference type="SAM" id="SignalP"/>
    </source>
</evidence>
<evidence type="ECO:0000313" key="4">
    <source>
        <dbReference type="Proteomes" id="UP000887563"/>
    </source>
</evidence>
<keyword evidence="2" id="KW-0812">Transmembrane</keyword>
<reference evidence="5" key="1">
    <citation type="submission" date="2022-11" db="UniProtKB">
        <authorList>
            <consortium name="WormBaseParasite"/>
        </authorList>
    </citation>
    <scope>IDENTIFICATION</scope>
</reference>
<dbReference type="WBParaSite" id="Minc3s00163g06481">
    <property type="protein sequence ID" value="Minc3s00163g06481"/>
    <property type="gene ID" value="Minc3s00163g06481"/>
</dbReference>
<feature type="signal peptide" evidence="3">
    <location>
        <begin position="1"/>
        <end position="18"/>
    </location>
</feature>
<name>A0A914KYB7_MELIC</name>
<sequence>MCSLINLLISSLLFSTSTMLLLSASDWSGNIVGYGKHFLCNDKIVQLNGNMFIASKKADLERYKGGNDACDVEIAENGDIIIWYRNDIVKKFGCSIDLVTKNEGSIPLQFGVSKSGGLSNCLVKIGNMEGEGGTRNHDATNWNTIPFSFSLKDAEFEKLKSNPQYGKNCGSKEKICKNSGGKCLKQADYSIGWASKSDLVLYAVQPIGEPQYWSCLHDDKDYLPQSSFEIKIRNGGFDLLSKNCEGNMDFNGKKETSCFEKEFIRKPEEWEIVDENYKKEIFKYLFTLYLLPLSAAPKRNIFFSHIMEGRLNEAKCDIFIRLDKNHVKMLTPYSKESLSQNLNPKIHCEISKTTASVFNGKTTSNNLLNTNETLKTEETNISNSEGTTNIFFIIGIILIIIIIVALIIYWLVFNRNNKEKEGEIGKTFSETKIDKWARKGEITNIGSEETKMPKTTTNISASSSNTKKPSSSTKGQSTGKTSSQTMTKTGEVFTYKSPRPSTINKVMNK</sequence>
<evidence type="ECO:0000256" key="1">
    <source>
        <dbReference type="SAM" id="MobiDB-lite"/>
    </source>
</evidence>
<evidence type="ECO:0000313" key="5">
    <source>
        <dbReference type="WBParaSite" id="Minc3s00163g06481"/>
    </source>
</evidence>
<dbReference type="AlphaFoldDB" id="A0A914KYB7"/>
<feature type="compositionally biased region" description="Low complexity" evidence="1">
    <location>
        <begin position="454"/>
        <end position="490"/>
    </location>
</feature>
<keyword evidence="2" id="KW-1133">Transmembrane helix</keyword>
<feature type="region of interest" description="Disordered" evidence="1">
    <location>
        <begin position="444"/>
        <end position="509"/>
    </location>
</feature>
<feature type="chain" id="PRO_5037608382" evidence="3">
    <location>
        <begin position="19"/>
        <end position="509"/>
    </location>
</feature>
<proteinExistence type="predicted"/>
<evidence type="ECO:0000256" key="2">
    <source>
        <dbReference type="SAM" id="Phobius"/>
    </source>
</evidence>
<accession>A0A914KYB7</accession>
<keyword evidence="3" id="KW-0732">Signal</keyword>
<dbReference type="Proteomes" id="UP000887563">
    <property type="component" value="Unplaced"/>
</dbReference>
<feature type="compositionally biased region" description="Polar residues" evidence="1">
    <location>
        <begin position="499"/>
        <end position="509"/>
    </location>
</feature>
<organism evidence="4 5">
    <name type="scientific">Meloidogyne incognita</name>
    <name type="common">Southern root-knot nematode worm</name>
    <name type="synonym">Oxyuris incognita</name>
    <dbReference type="NCBI Taxonomy" id="6306"/>
    <lineage>
        <taxon>Eukaryota</taxon>
        <taxon>Metazoa</taxon>
        <taxon>Ecdysozoa</taxon>
        <taxon>Nematoda</taxon>
        <taxon>Chromadorea</taxon>
        <taxon>Rhabditida</taxon>
        <taxon>Tylenchina</taxon>
        <taxon>Tylenchomorpha</taxon>
        <taxon>Tylenchoidea</taxon>
        <taxon>Meloidogynidae</taxon>
        <taxon>Meloidogyninae</taxon>
        <taxon>Meloidogyne</taxon>
        <taxon>Meloidogyne incognita group</taxon>
    </lineage>
</organism>
<keyword evidence="4" id="KW-1185">Reference proteome</keyword>
<protein>
    <submittedName>
        <fullName evidence="5">Uncharacterized protein</fullName>
    </submittedName>
</protein>
<keyword evidence="2" id="KW-0472">Membrane</keyword>
<feature type="transmembrane region" description="Helical" evidence="2">
    <location>
        <begin position="390"/>
        <end position="412"/>
    </location>
</feature>